<feature type="domain" description="HTH arsR-type" evidence="4">
    <location>
        <begin position="32"/>
        <end position="130"/>
    </location>
</feature>
<dbReference type="PROSITE" id="PS50987">
    <property type="entry name" value="HTH_ARSR_2"/>
    <property type="match status" value="1"/>
</dbReference>
<keyword evidence="3" id="KW-0804">Transcription</keyword>
<sequence length="130" mass="14473">MDNFGLDKNLPCSIEKTLCDCGGIKGIIETIPDKDKISEMSGLFSAGSDPIRMTILEMLKVHKLCVCIIKQVLEIPDSKLSYHLKILQNSGLITGEAHGTWIIYRLTDKGEIFMDSLSGFKKIKDVDKNI</sequence>
<dbReference type="KEGG" id="mend:L6E24_07975"/>
<dbReference type="GO" id="GO:0003700">
    <property type="term" value="F:DNA-binding transcription factor activity"/>
    <property type="evidence" value="ECO:0007669"/>
    <property type="project" value="InterPro"/>
</dbReference>
<dbReference type="SMART" id="SM00418">
    <property type="entry name" value="HTH_ARSR"/>
    <property type="match status" value="1"/>
</dbReference>
<evidence type="ECO:0000256" key="3">
    <source>
        <dbReference type="ARBA" id="ARBA00023163"/>
    </source>
</evidence>
<evidence type="ECO:0000313" key="5">
    <source>
        <dbReference type="EMBL" id="UUX91318.1"/>
    </source>
</evidence>
<dbReference type="Proteomes" id="UP001060368">
    <property type="component" value="Chromosome"/>
</dbReference>
<dbReference type="PANTHER" id="PTHR43132">
    <property type="entry name" value="ARSENICAL RESISTANCE OPERON REPRESSOR ARSR-RELATED"/>
    <property type="match status" value="1"/>
</dbReference>
<organism evidence="5 6">
    <name type="scientific">Methanoplanus endosymbiosus</name>
    <dbReference type="NCBI Taxonomy" id="33865"/>
    <lineage>
        <taxon>Archaea</taxon>
        <taxon>Methanobacteriati</taxon>
        <taxon>Methanobacteriota</taxon>
        <taxon>Stenosarchaea group</taxon>
        <taxon>Methanomicrobia</taxon>
        <taxon>Methanomicrobiales</taxon>
        <taxon>Methanomicrobiaceae</taxon>
        <taxon>Methanoplanus</taxon>
    </lineage>
</organism>
<dbReference type="Pfam" id="PF01022">
    <property type="entry name" value="HTH_5"/>
    <property type="match status" value="1"/>
</dbReference>
<dbReference type="InterPro" id="IPR011991">
    <property type="entry name" value="ArsR-like_HTH"/>
</dbReference>
<dbReference type="RefSeq" id="WP_257741471.1">
    <property type="nucleotide sequence ID" value="NZ_CP096115.1"/>
</dbReference>
<evidence type="ECO:0000313" key="6">
    <source>
        <dbReference type="Proteomes" id="UP001060368"/>
    </source>
</evidence>
<reference evidence="5" key="1">
    <citation type="submission" date="2022-04" db="EMBL/GenBank/DDBJ databases">
        <title>Complete genome of Methanoplanus endosymbiosus DSM 3599.</title>
        <authorList>
            <person name="Chen S.-C."/>
            <person name="You Y.-T."/>
            <person name="Zhou Y.-Z."/>
            <person name="Lai M.-C."/>
        </authorList>
    </citation>
    <scope>NUCLEOTIDE SEQUENCE</scope>
    <source>
        <strain evidence="5">DSM 3599</strain>
    </source>
</reference>
<keyword evidence="6" id="KW-1185">Reference proteome</keyword>
<evidence type="ECO:0000256" key="1">
    <source>
        <dbReference type="ARBA" id="ARBA00023015"/>
    </source>
</evidence>
<name>A0A9E7THV9_9EURY</name>
<dbReference type="InterPro" id="IPR036390">
    <property type="entry name" value="WH_DNA-bd_sf"/>
</dbReference>
<dbReference type="GO" id="GO:0003677">
    <property type="term" value="F:DNA binding"/>
    <property type="evidence" value="ECO:0007669"/>
    <property type="project" value="UniProtKB-KW"/>
</dbReference>
<gene>
    <name evidence="5" type="ORF">L6E24_07975</name>
</gene>
<dbReference type="CDD" id="cd00090">
    <property type="entry name" value="HTH_ARSR"/>
    <property type="match status" value="1"/>
</dbReference>
<dbReference type="SUPFAM" id="SSF46785">
    <property type="entry name" value="Winged helix' DNA-binding domain"/>
    <property type="match status" value="1"/>
</dbReference>
<accession>A0A9E7THV9</accession>
<dbReference type="EMBL" id="CP096115">
    <property type="protein sequence ID" value="UUX91318.1"/>
    <property type="molecule type" value="Genomic_DNA"/>
</dbReference>
<protein>
    <submittedName>
        <fullName evidence="5">Metalloregulator ArsR/SmtB family transcription factor</fullName>
    </submittedName>
</protein>
<evidence type="ECO:0000256" key="2">
    <source>
        <dbReference type="ARBA" id="ARBA00023125"/>
    </source>
</evidence>
<dbReference type="AlphaFoldDB" id="A0A9E7THV9"/>
<dbReference type="NCBIfam" id="NF033788">
    <property type="entry name" value="HTH_metalloreg"/>
    <property type="match status" value="1"/>
</dbReference>
<keyword evidence="2" id="KW-0238">DNA-binding</keyword>
<dbReference type="InterPro" id="IPR001845">
    <property type="entry name" value="HTH_ArsR_DNA-bd_dom"/>
</dbReference>
<dbReference type="PRINTS" id="PR00778">
    <property type="entry name" value="HTHARSR"/>
</dbReference>
<proteinExistence type="predicted"/>
<dbReference type="PANTHER" id="PTHR43132:SF2">
    <property type="entry name" value="ARSENICAL RESISTANCE OPERON REPRESSOR ARSR-RELATED"/>
    <property type="match status" value="1"/>
</dbReference>
<dbReference type="Gene3D" id="1.10.10.10">
    <property type="entry name" value="Winged helix-like DNA-binding domain superfamily/Winged helix DNA-binding domain"/>
    <property type="match status" value="1"/>
</dbReference>
<evidence type="ECO:0000259" key="4">
    <source>
        <dbReference type="PROSITE" id="PS50987"/>
    </source>
</evidence>
<dbReference type="GeneID" id="74307630"/>
<dbReference type="InterPro" id="IPR051011">
    <property type="entry name" value="Metal_resp_trans_reg"/>
</dbReference>
<dbReference type="InterPro" id="IPR036388">
    <property type="entry name" value="WH-like_DNA-bd_sf"/>
</dbReference>
<keyword evidence="1" id="KW-0805">Transcription regulation</keyword>